<evidence type="ECO:0000313" key="12">
    <source>
        <dbReference type="EMBL" id="PSN65457.1"/>
    </source>
</evidence>
<feature type="compositionally biased region" description="Low complexity" evidence="8">
    <location>
        <begin position="181"/>
        <end position="211"/>
    </location>
</feature>
<keyword evidence="3" id="KW-0336">GPI-anchor</keyword>
<comment type="subcellular location">
    <subcellularLocation>
        <location evidence="1">Cell membrane</location>
        <topology evidence="1">Lipid-anchor</topology>
        <topology evidence="1">GPI-anchor</topology>
    </subcellularLocation>
</comment>
<keyword evidence="7" id="KW-0449">Lipoprotein</keyword>
<keyword evidence="9" id="KW-1133">Transmembrane helix</keyword>
<feature type="domain" description="Copper acquisition factor BIM1-like" evidence="11">
    <location>
        <begin position="29"/>
        <end position="175"/>
    </location>
</feature>
<name>A0A2T2NJ50_CORCC</name>
<evidence type="ECO:0000256" key="7">
    <source>
        <dbReference type="ARBA" id="ARBA00023288"/>
    </source>
</evidence>
<evidence type="ECO:0000256" key="2">
    <source>
        <dbReference type="ARBA" id="ARBA00022475"/>
    </source>
</evidence>
<dbReference type="GO" id="GO:0005886">
    <property type="term" value="C:plasma membrane"/>
    <property type="evidence" value="ECO:0007669"/>
    <property type="project" value="UniProtKB-SubCell"/>
</dbReference>
<gene>
    <name evidence="12" type="ORF">BS50DRAFT_58924</name>
</gene>
<feature type="chain" id="PRO_5015573881" description="Copper acquisition factor BIM1-like domain-containing protein" evidence="10">
    <location>
        <begin position="19"/>
        <end position="282"/>
    </location>
</feature>
<dbReference type="AlphaFoldDB" id="A0A2T2NJ50"/>
<evidence type="ECO:0000256" key="3">
    <source>
        <dbReference type="ARBA" id="ARBA00022622"/>
    </source>
</evidence>
<dbReference type="CDD" id="cd21176">
    <property type="entry name" value="LPMO_auxiliary-like"/>
    <property type="match status" value="1"/>
</dbReference>
<keyword evidence="6" id="KW-0325">Glycoprotein</keyword>
<dbReference type="InterPro" id="IPR046530">
    <property type="entry name" value="BIM1-like_dom"/>
</dbReference>
<evidence type="ECO:0000256" key="8">
    <source>
        <dbReference type="SAM" id="MobiDB-lite"/>
    </source>
</evidence>
<dbReference type="InterPro" id="IPR046936">
    <property type="entry name" value="BIM1-like"/>
</dbReference>
<proteinExistence type="predicted"/>
<dbReference type="Proteomes" id="UP000240883">
    <property type="component" value="Unassembled WGS sequence"/>
</dbReference>
<evidence type="ECO:0000256" key="6">
    <source>
        <dbReference type="ARBA" id="ARBA00023180"/>
    </source>
</evidence>
<evidence type="ECO:0000259" key="11">
    <source>
        <dbReference type="Pfam" id="PF20238"/>
    </source>
</evidence>
<evidence type="ECO:0000256" key="1">
    <source>
        <dbReference type="ARBA" id="ARBA00004609"/>
    </source>
</evidence>
<organism evidence="12 13">
    <name type="scientific">Corynespora cassiicola Philippines</name>
    <dbReference type="NCBI Taxonomy" id="1448308"/>
    <lineage>
        <taxon>Eukaryota</taxon>
        <taxon>Fungi</taxon>
        <taxon>Dikarya</taxon>
        <taxon>Ascomycota</taxon>
        <taxon>Pezizomycotina</taxon>
        <taxon>Dothideomycetes</taxon>
        <taxon>Pleosporomycetidae</taxon>
        <taxon>Pleosporales</taxon>
        <taxon>Corynesporascaceae</taxon>
        <taxon>Corynespora</taxon>
    </lineage>
</organism>
<keyword evidence="4 10" id="KW-0732">Signal</keyword>
<feature type="region of interest" description="Disordered" evidence="8">
    <location>
        <begin position="176"/>
        <end position="217"/>
    </location>
</feature>
<evidence type="ECO:0000313" key="13">
    <source>
        <dbReference type="Proteomes" id="UP000240883"/>
    </source>
</evidence>
<keyword evidence="13" id="KW-1185">Reference proteome</keyword>
<sequence length="282" mass="29458">MHFSKVALLAALSSLGAAQHGEGEEGSSMGPVAFLWPSDRPWTAQDDNVAPCGSPNGPGNRTEFPLSQGSVALSIADDAYHVAFRLSVSNDPQTQAEFDDQIVSNVTDIDPGHQCYKIDRLEGIEAGRNATIQLEYWAEYEGENNGRNQSFFACADITFVETINFSSQMPCFNVTSEEFDAPTPTGSGSSSTPSATAGTELGASSAPESSSGGSGGLSTGAKAGIAVGAVIGGLALIGALGFFFWRRGKTAGLKGKDAYELRAKDLTTTPAESERTASERNV</sequence>
<dbReference type="STRING" id="1448308.A0A2T2NJ50"/>
<dbReference type="EMBL" id="KZ678137">
    <property type="protein sequence ID" value="PSN65457.1"/>
    <property type="molecule type" value="Genomic_DNA"/>
</dbReference>
<keyword evidence="5 9" id="KW-0472">Membrane</keyword>
<evidence type="ECO:0000256" key="4">
    <source>
        <dbReference type="ARBA" id="ARBA00022729"/>
    </source>
</evidence>
<dbReference type="Pfam" id="PF20238">
    <property type="entry name" value="BIM1-like_dom"/>
    <property type="match status" value="1"/>
</dbReference>
<reference evidence="12 13" key="1">
    <citation type="journal article" date="2018" name="Front. Microbiol.">
        <title>Genome-Wide Analysis of Corynespora cassiicola Leaf Fall Disease Putative Effectors.</title>
        <authorList>
            <person name="Lopez D."/>
            <person name="Ribeiro S."/>
            <person name="Label P."/>
            <person name="Fumanal B."/>
            <person name="Venisse J.S."/>
            <person name="Kohler A."/>
            <person name="de Oliveira R.R."/>
            <person name="Labutti K."/>
            <person name="Lipzen A."/>
            <person name="Lail K."/>
            <person name="Bauer D."/>
            <person name="Ohm R.A."/>
            <person name="Barry K.W."/>
            <person name="Spatafora J."/>
            <person name="Grigoriev I.V."/>
            <person name="Martin F.M."/>
            <person name="Pujade-Renaud V."/>
        </authorList>
    </citation>
    <scope>NUCLEOTIDE SEQUENCE [LARGE SCALE GENOMIC DNA]</scope>
    <source>
        <strain evidence="12 13">Philippines</strain>
    </source>
</reference>
<feature type="signal peptide" evidence="10">
    <location>
        <begin position="1"/>
        <end position="18"/>
    </location>
</feature>
<evidence type="ECO:0000256" key="10">
    <source>
        <dbReference type="SAM" id="SignalP"/>
    </source>
</evidence>
<feature type="transmembrane region" description="Helical" evidence="9">
    <location>
        <begin position="223"/>
        <end position="245"/>
    </location>
</feature>
<evidence type="ECO:0000256" key="5">
    <source>
        <dbReference type="ARBA" id="ARBA00023136"/>
    </source>
</evidence>
<keyword evidence="2" id="KW-1003">Cell membrane</keyword>
<dbReference type="GO" id="GO:0098552">
    <property type="term" value="C:side of membrane"/>
    <property type="evidence" value="ECO:0007669"/>
    <property type="project" value="UniProtKB-KW"/>
</dbReference>
<accession>A0A2T2NJ50</accession>
<evidence type="ECO:0000256" key="9">
    <source>
        <dbReference type="SAM" id="Phobius"/>
    </source>
</evidence>
<protein>
    <recommendedName>
        <fullName evidence="11">Copper acquisition factor BIM1-like domain-containing protein</fullName>
    </recommendedName>
</protein>
<dbReference type="OrthoDB" id="2587363at2759"/>
<dbReference type="PANTHER" id="PTHR34992:SF5">
    <property type="entry name" value="ANCHORED PROTEIN, PUTATIVE (AFU_ORTHOLOGUE AFUA_6G02800)-RELATED"/>
    <property type="match status" value="1"/>
</dbReference>
<keyword evidence="9" id="KW-0812">Transmembrane</keyword>
<dbReference type="PANTHER" id="PTHR34992">
    <property type="entry name" value="HYPHAL ANASTAMOSIS-7 PROTEIN"/>
    <property type="match status" value="1"/>
</dbReference>
<feature type="region of interest" description="Disordered" evidence="8">
    <location>
        <begin position="45"/>
        <end position="64"/>
    </location>
</feature>